<gene>
    <name evidence="3" type="ORF">AAAT05_08985</name>
</gene>
<keyword evidence="2" id="KW-0472">Membrane</keyword>
<feature type="region of interest" description="Disordered" evidence="1">
    <location>
        <begin position="1"/>
        <end position="41"/>
    </location>
</feature>
<keyword evidence="2" id="KW-0812">Transmembrane</keyword>
<keyword evidence="4" id="KW-1185">Reference proteome</keyword>
<reference evidence="3 4" key="1">
    <citation type="submission" date="2024-04" db="EMBL/GenBank/DDBJ databases">
        <title>Human intestinal bacterial collection.</title>
        <authorList>
            <person name="Pauvert C."/>
            <person name="Hitch T.C.A."/>
            <person name="Clavel T."/>
        </authorList>
    </citation>
    <scope>NUCLEOTIDE SEQUENCE [LARGE SCALE GENOMIC DNA]</scope>
    <source>
        <strain evidence="3 4">CLA-AA-H197</strain>
    </source>
</reference>
<accession>A0ABV1IHU4</accession>
<evidence type="ECO:0000313" key="4">
    <source>
        <dbReference type="Proteomes" id="UP001478817"/>
    </source>
</evidence>
<evidence type="ECO:0000256" key="1">
    <source>
        <dbReference type="SAM" id="MobiDB-lite"/>
    </source>
</evidence>
<dbReference type="EMBL" id="JBBNGS010000021">
    <property type="protein sequence ID" value="MEQ2638469.1"/>
    <property type="molecule type" value="Genomic_DNA"/>
</dbReference>
<evidence type="ECO:0000256" key="2">
    <source>
        <dbReference type="SAM" id="Phobius"/>
    </source>
</evidence>
<comment type="caution">
    <text evidence="3">The sequence shown here is derived from an EMBL/GenBank/DDBJ whole genome shotgun (WGS) entry which is preliminary data.</text>
</comment>
<keyword evidence="2" id="KW-1133">Transmembrane helix</keyword>
<protein>
    <submittedName>
        <fullName evidence="3">Uncharacterized protein</fullName>
    </submittedName>
</protein>
<organism evidence="3 4">
    <name type="scientific">Paratractidigestivibacter faecalis</name>
    <dbReference type="NCBI Taxonomy" id="2292441"/>
    <lineage>
        <taxon>Bacteria</taxon>
        <taxon>Bacillati</taxon>
        <taxon>Actinomycetota</taxon>
        <taxon>Coriobacteriia</taxon>
        <taxon>Coriobacteriales</taxon>
        <taxon>Atopobiaceae</taxon>
        <taxon>Paratractidigestivibacter</taxon>
    </lineage>
</organism>
<evidence type="ECO:0000313" key="3">
    <source>
        <dbReference type="EMBL" id="MEQ2638469.1"/>
    </source>
</evidence>
<proteinExistence type="predicted"/>
<dbReference type="RefSeq" id="WP_349183163.1">
    <property type="nucleotide sequence ID" value="NZ_JBBNGS010000021.1"/>
</dbReference>
<name>A0ABV1IHU4_9ACTN</name>
<feature type="transmembrane region" description="Helical" evidence="2">
    <location>
        <begin position="74"/>
        <end position="93"/>
    </location>
</feature>
<sequence>MDTSHEEDKKTLERPLPAEPPTEELGRAQGQAARNDAGARARPHLSDVTGITGSYLRASFDDLLAACKRHKGGCLAFGAILVACAFILASAALHARNVPGTDLVEKDAWARLSAPEYAPGVFGSQDNLYMSEVKVDSQRRVVRTNDSSQAQFGASGYAEAHVTAKFGNGSVVATKTATLSYAKVGSTWQGIGGEADASVSYEAVAGVPRAQVLANLDDLLAEGERSLKAAAKTAGGSTGDTGLTLAQIFDGAKVSVESEDFNGEAQNETVSLTCVKANSFESYTCRLTAHFAFRPVNGVWEVESVEVNDDAKTRTFQPLVGTWEGTFQSQETDGAKCLGAGASPLSVTFEAAETADGDAGARLTGSISALAHFHEHPSADSAACDGDEALADVRLVANYYGGHNDDVDSDLAFVAALPEEVGGTVTVTFGFGVGGDPTQAVARVQTTYPHKGTFLFIPYDQTITYTDVYLLRKLS</sequence>
<feature type="compositionally biased region" description="Basic and acidic residues" evidence="1">
    <location>
        <begin position="1"/>
        <end position="13"/>
    </location>
</feature>
<dbReference type="Proteomes" id="UP001478817">
    <property type="component" value="Unassembled WGS sequence"/>
</dbReference>